<dbReference type="InterPro" id="IPR020598">
    <property type="entry name" value="rRNA_Ade_methylase_Trfase_N"/>
</dbReference>
<keyword evidence="3 5" id="KW-0949">S-adenosyl-L-methionine</keyword>
<organism evidence="8 9">
    <name type="scientific">Nesterenkonia aerolata</name>
    <dbReference type="NCBI Taxonomy" id="3074079"/>
    <lineage>
        <taxon>Bacteria</taxon>
        <taxon>Bacillati</taxon>
        <taxon>Actinomycetota</taxon>
        <taxon>Actinomycetes</taxon>
        <taxon>Micrococcales</taxon>
        <taxon>Micrococcaceae</taxon>
        <taxon>Nesterenkonia</taxon>
    </lineage>
</organism>
<comment type="similarity">
    <text evidence="5">Belongs to the class I-like SAM-binding methyltransferase superfamily. rRNA adenine N(6)-methyltransferase family.</text>
</comment>
<dbReference type="InterPro" id="IPR001737">
    <property type="entry name" value="KsgA/Erm"/>
</dbReference>
<evidence type="ECO:0000313" key="9">
    <source>
        <dbReference type="Proteomes" id="UP001251870"/>
    </source>
</evidence>
<feature type="domain" description="Ribosomal RNA adenine methylase transferase N-terminal" evidence="7">
    <location>
        <begin position="21"/>
        <end position="181"/>
    </location>
</feature>
<evidence type="ECO:0000259" key="7">
    <source>
        <dbReference type="SMART" id="SM00650"/>
    </source>
</evidence>
<evidence type="ECO:0000256" key="5">
    <source>
        <dbReference type="PROSITE-ProRule" id="PRU01026"/>
    </source>
</evidence>
<keyword evidence="2 5" id="KW-0808">Transferase</keyword>
<evidence type="ECO:0000256" key="6">
    <source>
        <dbReference type="SAM" id="MobiDB-lite"/>
    </source>
</evidence>
<evidence type="ECO:0000256" key="1">
    <source>
        <dbReference type="ARBA" id="ARBA00022603"/>
    </source>
</evidence>
<keyword evidence="1 5" id="KW-0489">Methyltransferase</keyword>
<feature type="compositionally biased region" description="Basic residues" evidence="6">
    <location>
        <begin position="272"/>
        <end position="285"/>
    </location>
</feature>
<dbReference type="Gene3D" id="3.40.50.150">
    <property type="entry name" value="Vaccinia Virus protein VP39"/>
    <property type="match status" value="1"/>
</dbReference>
<dbReference type="GO" id="GO:0032259">
    <property type="term" value="P:methylation"/>
    <property type="evidence" value="ECO:0007669"/>
    <property type="project" value="UniProtKB-KW"/>
</dbReference>
<dbReference type="InterPro" id="IPR023165">
    <property type="entry name" value="rRNA_Ade_diMease-like_C"/>
</dbReference>
<comment type="caution">
    <text evidence="8">The sequence shown here is derived from an EMBL/GenBank/DDBJ whole genome shotgun (WGS) entry which is preliminary data.</text>
</comment>
<name>A0ABU2DSE1_9MICC</name>
<evidence type="ECO:0000256" key="4">
    <source>
        <dbReference type="ARBA" id="ARBA00022884"/>
    </source>
</evidence>
<dbReference type="PROSITE" id="PS51689">
    <property type="entry name" value="SAM_RNA_A_N6_MT"/>
    <property type="match status" value="1"/>
</dbReference>
<reference evidence="8 9" key="1">
    <citation type="submission" date="2023-09" db="EMBL/GenBank/DDBJ databases">
        <title>Description of three actinobacteria isolated from air of manufacturing shop in a pharmaceutical factory.</title>
        <authorList>
            <person name="Zhang D.-F."/>
        </authorList>
    </citation>
    <scope>NUCLEOTIDE SEQUENCE [LARGE SCALE GENOMIC DNA]</scope>
    <source>
        <strain evidence="8 9">LY-0111</strain>
    </source>
</reference>
<dbReference type="CDD" id="cd02440">
    <property type="entry name" value="AdoMet_MTases"/>
    <property type="match status" value="1"/>
</dbReference>
<feature type="binding site" evidence="5">
    <location>
        <position position="16"/>
    </location>
    <ligand>
        <name>S-adenosyl-L-methionine</name>
        <dbReference type="ChEBI" id="CHEBI:59789"/>
    </ligand>
</feature>
<dbReference type="PANTHER" id="PTHR11727">
    <property type="entry name" value="DIMETHYLADENOSINE TRANSFERASE"/>
    <property type="match status" value="1"/>
</dbReference>
<dbReference type="RefSeq" id="WP_310548393.1">
    <property type="nucleotide sequence ID" value="NZ_JAVKGR010000007.1"/>
</dbReference>
<proteinExistence type="inferred from homology"/>
<evidence type="ECO:0000313" key="8">
    <source>
        <dbReference type="EMBL" id="MDR8019403.1"/>
    </source>
</evidence>
<dbReference type="Gene3D" id="1.10.8.100">
    <property type="entry name" value="Ribosomal RNA adenine dimethylase-like, domain 2"/>
    <property type="match status" value="1"/>
</dbReference>
<dbReference type="Pfam" id="PF00398">
    <property type="entry name" value="RrnaAD"/>
    <property type="match status" value="1"/>
</dbReference>
<keyword evidence="4 5" id="KW-0694">RNA-binding</keyword>
<feature type="binding site" evidence="5">
    <location>
        <position position="40"/>
    </location>
    <ligand>
        <name>S-adenosyl-L-methionine</name>
        <dbReference type="ChEBI" id="CHEBI:59789"/>
    </ligand>
</feature>
<evidence type="ECO:0000256" key="2">
    <source>
        <dbReference type="ARBA" id="ARBA00022679"/>
    </source>
</evidence>
<dbReference type="GO" id="GO:0008168">
    <property type="term" value="F:methyltransferase activity"/>
    <property type="evidence" value="ECO:0007669"/>
    <property type="project" value="UniProtKB-KW"/>
</dbReference>
<dbReference type="NCBIfam" id="NF000499">
    <property type="entry name" value="Erm23S_rRNA_broad"/>
    <property type="match status" value="1"/>
</dbReference>
<feature type="binding site" evidence="5">
    <location>
        <position position="14"/>
    </location>
    <ligand>
        <name>S-adenosyl-L-methionine</name>
        <dbReference type="ChEBI" id="CHEBI:59789"/>
    </ligand>
</feature>
<feature type="binding site" evidence="5">
    <location>
        <position position="100"/>
    </location>
    <ligand>
        <name>S-adenosyl-L-methionine</name>
        <dbReference type="ChEBI" id="CHEBI:59789"/>
    </ligand>
</feature>
<dbReference type="Proteomes" id="UP001251870">
    <property type="component" value="Unassembled WGS sequence"/>
</dbReference>
<dbReference type="PANTHER" id="PTHR11727:SF7">
    <property type="entry name" value="DIMETHYLADENOSINE TRANSFERASE-RELATED"/>
    <property type="match status" value="1"/>
</dbReference>
<evidence type="ECO:0000256" key="3">
    <source>
        <dbReference type="ARBA" id="ARBA00022691"/>
    </source>
</evidence>
<gene>
    <name evidence="8" type="primary">erm</name>
    <name evidence="8" type="ORF">RIL96_07460</name>
</gene>
<sequence length="285" mass="31778">MRTYTDGRHEHGQNFLTDRRVIRQIVDLVAKTSGALLEIGPGKGALTLPLEKLNRPLTAVEIHPGLAQHLASRTSPTTQVVTGDFLEYRLPQKPFVVVGNLPFHLTTSILRKLLHHPHWTQAVLITQWEVARRRAGVGGASMMTAQWAPFYTFDLAGRVPARAYTPAPSVDGGIITITRRATPLLPWKERKQYAGFVHQIFTGPGRGIGQILRNATGGNQTQVGQWLGELGIKKTTLPKDLTAEQWAGIYHRSRGTSRRTGSQLGKVERAGPRPKRRQRKRPPRR</sequence>
<dbReference type="SMART" id="SM00650">
    <property type="entry name" value="rADc"/>
    <property type="match status" value="1"/>
</dbReference>
<dbReference type="SUPFAM" id="SSF53335">
    <property type="entry name" value="S-adenosyl-L-methionine-dependent methyltransferases"/>
    <property type="match status" value="1"/>
</dbReference>
<feature type="binding site" evidence="5">
    <location>
        <position position="61"/>
    </location>
    <ligand>
        <name>S-adenosyl-L-methionine</name>
        <dbReference type="ChEBI" id="CHEBI:59789"/>
    </ligand>
</feature>
<dbReference type="EMBL" id="JAVKGR010000007">
    <property type="protein sequence ID" value="MDR8019403.1"/>
    <property type="molecule type" value="Genomic_DNA"/>
</dbReference>
<dbReference type="InterPro" id="IPR029063">
    <property type="entry name" value="SAM-dependent_MTases_sf"/>
</dbReference>
<keyword evidence="9" id="KW-1185">Reference proteome</keyword>
<feature type="region of interest" description="Disordered" evidence="6">
    <location>
        <begin position="252"/>
        <end position="285"/>
    </location>
</feature>
<accession>A0ABU2DSE1</accession>
<protein>
    <submittedName>
        <fullName evidence="8">23S ribosomal RNA methyltransferase Erm</fullName>
    </submittedName>
</protein>
<feature type="binding site" evidence="5">
    <location>
        <position position="84"/>
    </location>
    <ligand>
        <name>S-adenosyl-L-methionine</name>
        <dbReference type="ChEBI" id="CHEBI:59789"/>
    </ligand>
</feature>